<dbReference type="InterPro" id="IPR029058">
    <property type="entry name" value="AB_hydrolase_fold"/>
</dbReference>
<dbReference type="Proteomes" id="UP001174136">
    <property type="component" value="Unassembled WGS sequence"/>
</dbReference>
<accession>A0AA47MSZ1</accession>
<dbReference type="Pfam" id="PF08840">
    <property type="entry name" value="BAAT_C"/>
    <property type="match status" value="1"/>
</dbReference>
<dbReference type="AlphaFoldDB" id="A0AA47MSZ1"/>
<evidence type="ECO:0000313" key="6">
    <source>
        <dbReference type="EMBL" id="KAK0145539.1"/>
    </source>
</evidence>
<name>A0AA47MSZ1_MERPO</name>
<evidence type="ECO:0000259" key="3">
    <source>
        <dbReference type="Pfam" id="PF04775"/>
    </source>
</evidence>
<proteinExistence type="inferred from homology"/>
<dbReference type="EMBL" id="JAOPHQ010003332">
    <property type="protein sequence ID" value="KAK0143634.1"/>
    <property type="molecule type" value="Genomic_DNA"/>
</dbReference>
<evidence type="ECO:0000313" key="7">
    <source>
        <dbReference type="Proteomes" id="UP001174136"/>
    </source>
</evidence>
<dbReference type="GO" id="GO:0006631">
    <property type="term" value="P:fatty acid metabolic process"/>
    <property type="evidence" value="ECO:0007669"/>
    <property type="project" value="TreeGrafter"/>
</dbReference>
<reference evidence="6" key="1">
    <citation type="journal article" date="2023" name="Front. Mar. Sci.">
        <title>A new Merluccius polli reference genome to investigate the effects of global change in West African waters.</title>
        <authorList>
            <person name="Mateo J.L."/>
            <person name="Blanco-Fernandez C."/>
            <person name="Garcia-Vazquez E."/>
            <person name="Machado-Schiaffino G."/>
        </authorList>
    </citation>
    <scope>NUCLEOTIDE SEQUENCE</scope>
    <source>
        <strain evidence="6">C29</strain>
        <tissue evidence="6">Fin</tissue>
    </source>
</reference>
<dbReference type="InterPro" id="IPR016662">
    <property type="entry name" value="Acyl-CoA_thioEstase_long-chain"/>
</dbReference>
<dbReference type="PANTHER" id="PTHR10824:SF36">
    <property type="entry name" value="ACYL-COA THIOESTERASE 17-RELATED"/>
    <property type="match status" value="1"/>
</dbReference>
<dbReference type="GO" id="GO:0006637">
    <property type="term" value="P:acyl-CoA metabolic process"/>
    <property type="evidence" value="ECO:0007669"/>
    <property type="project" value="InterPro"/>
</dbReference>
<dbReference type="Gene3D" id="2.60.40.2240">
    <property type="entry name" value="Acyl-CoA thioester hydrolase/BAAT N-terminal domain"/>
    <property type="match status" value="1"/>
</dbReference>
<evidence type="ECO:0000256" key="1">
    <source>
        <dbReference type="ARBA" id="ARBA00006538"/>
    </source>
</evidence>
<feature type="active site" description="Charge relay system" evidence="2">
    <location>
        <position position="378"/>
    </location>
</feature>
<dbReference type="Pfam" id="PF04775">
    <property type="entry name" value="Bile_Hydr_Trans"/>
    <property type="match status" value="1"/>
</dbReference>
<dbReference type="SUPFAM" id="SSF53474">
    <property type="entry name" value="alpha/beta-Hydrolases"/>
    <property type="match status" value="1"/>
</dbReference>
<feature type="active site" description="Charge relay system" evidence="2">
    <location>
        <position position="291"/>
    </location>
</feature>
<gene>
    <name evidence="6" type="primary">Acot1_0</name>
    <name evidence="5" type="synonym">Acot1_1</name>
    <name evidence="6" type="ORF">N1851_015564</name>
    <name evidence="5" type="ORF">N1851_018240</name>
</gene>
<feature type="active site" description="Charge relay system" evidence="2">
    <location>
        <position position="413"/>
    </location>
</feature>
<feature type="domain" description="Acyl-CoA thioester hydrolase/bile acid-CoA amino acid N-acetyltransferase" evidence="3">
    <location>
        <begin position="61"/>
        <end position="198"/>
    </location>
</feature>
<feature type="domain" description="BAAT/Acyl-CoA thioester hydrolase C-terminal" evidence="4">
    <location>
        <begin position="265"/>
        <end position="465"/>
    </location>
</feature>
<comment type="caution">
    <text evidence="6">The sequence shown here is derived from an EMBL/GenBank/DDBJ whole genome shotgun (WGS) entry which is preliminary data.</text>
</comment>
<dbReference type="InterPro" id="IPR006862">
    <property type="entry name" value="Thio_Ohase/aa_AcTrfase"/>
</dbReference>
<dbReference type="Gene3D" id="3.40.50.1820">
    <property type="entry name" value="alpha/beta hydrolase"/>
    <property type="match status" value="1"/>
</dbReference>
<organism evidence="6 7">
    <name type="scientific">Merluccius polli</name>
    <name type="common">Benguela hake</name>
    <name type="synonym">Merluccius cadenati</name>
    <dbReference type="NCBI Taxonomy" id="89951"/>
    <lineage>
        <taxon>Eukaryota</taxon>
        <taxon>Metazoa</taxon>
        <taxon>Chordata</taxon>
        <taxon>Craniata</taxon>
        <taxon>Vertebrata</taxon>
        <taxon>Euteleostomi</taxon>
        <taxon>Actinopterygii</taxon>
        <taxon>Neopterygii</taxon>
        <taxon>Teleostei</taxon>
        <taxon>Neoteleostei</taxon>
        <taxon>Acanthomorphata</taxon>
        <taxon>Zeiogadaria</taxon>
        <taxon>Gadariae</taxon>
        <taxon>Gadiformes</taxon>
        <taxon>Gadoidei</taxon>
        <taxon>Merlucciidae</taxon>
        <taxon>Merluccius</taxon>
    </lineage>
</organism>
<comment type="similarity">
    <text evidence="1">Belongs to the C/M/P thioester hydrolase family.</text>
</comment>
<dbReference type="InterPro" id="IPR014940">
    <property type="entry name" value="BAAT_C"/>
</dbReference>
<protein>
    <submittedName>
        <fullName evidence="6">Acyl-coenzyme A thioesterase 1</fullName>
    </submittedName>
</protein>
<keyword evidence="7" id="KW-1185">Reference proteome</keyword>
<dbReference type="GO" id="GO:0047617">
    <property type="term" value="F:fatty acyl-CoA hydrolase activity"/>
    <property type="evidence" value="ECO:0007669"/>
    <property type="project" value="TreeGrafter"/>
</dbReference>
<sequence>MLKAHSSVTALLRYTGISIPDKVATCRNITCMQHLFGAVRWRSKFTAAPLLTAQPARALIDEQIAIQGRFLPPHWPVTVRAHMHSEEGDLWEAFSHYKTNENGVVNLTTDHSVGGSYVGCEPMGLFWALQPAPSAREGLRLRKKDVETPYVVQLSLWEGHVSSSKRPIEDEQTAGRLAASTVERWYMTPHTRRVEIRQNGIVGTLFLPSGPGPFPAMVDLWGMGGGLNEYRSALFASKGIASLSLAYFGHKDIPGPLDELNVGDDYFRSAYNLLQDHPEVCGERIGLIGLSYGVYLVLRMATHIGVKPMCVIGINGPLGSYDKFPGIKSGDVVNYQMLDEHGNFSLRHFTMPSMIPKENQIKFEMLECPLLCIVGEDDYNCASMETANEIEEILRAAGKAQLFTRLSYPGAGHLIEPPYSPNARVSLWTVKPKKINAIWGGHPAPHAAAQEDAWKKMLDFIEYNLRK</sequence>
<evidence type="ECO:0000313" key="5">
    <source>
        <dbReference type="EMBL" id="KAK0143634.1"/>
    </source>
</evidence>
<evidence type="ECO:0000259" key="4">
    <source>
        <dbReference type="Pfam" id="PF08840"/>
    </source>
</evidence>
<evidence type="ECO:0000256" key="2">
    <source>
        <dbReference type="PIRSR" id="PIRSR016521-1"/>
    </source>
</evidence>
<dbReference type="InterPro" id="IPR042490">
    <property type="entry name" value="Thio_Ohase/BAAT_N"/>
</dbReference>
<dbReference type="PIRSF" id="PIRSF016521">
    <property type="entry name" value="Acyl-CoA_hydro"/>
    <property type="match status" value="1"/>
</dbReference>
<dbReference type="EMBL" id="JAOPHQ010002850">
    <property type="protein sequence ID" value="KAK0145539.1"/>
    <property type="molecule type" value="Genomic_DNA"/>
</dbReference>
<dbReference type="PANTHER" id="PTHR10824">
    <property type="entry name" value="ACYL-COENZYME A THIOESTERASE-RELATED"/>
    <property type="match status" value="1"/>
</dbReference>